<feature type="region of interest" description="Disordered" evidence="1">
    <location>
        <begin position="31"/>
        <end position="114"/>
    </location>
</feature>
<dbReference type="Proteomes" id="UP000595001">
    <property type="component" value="Chromosome"/>
</dbReference>
<dbReference type="RefSeq" id="WP_198061602.1">
    <property type="nucleotide sequence ID" value="NZ_CP065856.1"/>
</dbReference>
<reference evidence="2 3" key="1">
    <citation type="submission" date="2020-12" db="EMBL/GenBank/DDBJ databases">
        <title>Halosimplex halophilum sp. nov. and Halosimplex salinum sp. nov., two new members of the genus Halosimplex.</title>
        <authorList>
            <person name="Cui H.L."/>
        </authorList>
    </citation>
    <scope>NUCLEOTIDE SEQUENCE [LARGE SCALE GENOMIC DNA]</scope>
    <source>
        <strain evidence="2 3">YGH94</strain>
    </source>
</reference>
<evidence type="ECO:0000313" key="3">
    <source>
        <dbReference type="Proteomes" id="UP000595001"/>
    </source>
</evidence>
<dbReference type="EMBL" id="CP065856">
    <property type="protein sequence ID" value="QPV62804.1"/>
    <property type="molecule type" value="Genomic_DNA"/>
</dbReference>
<organism evidence="2 3">
    <name type="scientific">Halosimplex litoreum</name>
    <dbReference type="NCBI Taxonomy" id="1198301"/>
    <lineage>
        <taxon>Archaea</taxon>
        <taxon>Methanobacteriati</taxon>
        <taxon>Methanobacteriota</taxon>
        <taxon>Stenosarchaea group</taxon>
        <taxon>Halobacteria</taxon>
        <taxon>Halobacteriales</taxon>
        <taxon>Haloarculaceae</taxon>
        <taxon>Halosimplex</taxon>
    </lineage>
</organism>
<protein>
    <submittedName>
        <fullName evidence="2">Uncharacterized protein</fullName>
    </submittedName>
</protein>
<keyword evidence="3" id="KW-1185">Reference proteome</keyword>
<accession>A0A7T3KV03</accession>
<feature type="compositionally biased region" description="Gly residues" evidence="1">
    <location>
        <begin position="33"/>
        <end position="58"/>
    </location>
</feature>
<feature type="compositionally biased region" description="Polar residues" evidence="1">
    <location>
        <begin position="87"/>
        <end position="109"/>
    </location>
</feature>
<gene>
    <name evidence="2" type="ORF">I7X12_19090</name>
</gene>
<sequence length="307" mass="32588">MNAPTEDGRGGDDSRATTRRALLGSLGIAGVAGCLGLGGSGTGEEPSGGGFQTVGPDGGPEPTRTAEVTPTTAAERDRTATETPARSTETPSDDSSTATARPGTETSADWPSVEDPYYSALQDDLAAMGVSPGEFVYADDEETALGKFEIWSDLAETSSLSVTGDRDFSAARRVEVTEQPDNPWDVTMNGPVNNRSVAEGDVLLGVVHLRSPVSSPTDSTVQFIAKDQDNTATNMVATQPRVTPPTEWTRYYVPMQWSYDSEAGTWWWELFHGFGVQTTDVGGLALVDFDRSVKVEDLPRGPVTDGD</sequence>
<evidence type="ECO:0000313" key="2">
    <source>
        <dbReference type="EMBL" id="QPV62804.1"/>
    </source>
</evidence>
<proteinExistence type="predicted"/>
<evidence type="ECO:0000256" key="1">
    <source>
        <dbReference type="SAM" id="MobiDB-lite"/>
    </source>
</evidence>
<dbReference type="GeneID" id="60590645"/>
<dbReference type="KEGG" id="hlt:I7X12_19090"/>
<dbReference type="OrthoDB" id="117332at2157"/>
<dbReference type="AlphaFoldDB" id="A0A7T3KV03"/>
<name>A0A7T3KV03_9EURY</name>